<sequence>MDGHAAAQRRLADPAQLDQVTAALLGEYASVQDDFRAIEVVNGAARERYADMGEQAQKLVSHTAILQRNYDHIAQRMRQISELEGSITQLETLAGAKKKWSKGRVKDKANNAVVFDKPTYEKLFKEVPTYKLVTTSVLVDRLRINGSLARAAIRELESKGLIRLVSSHGSQSIYTRATKSEDAEEEPKEKSSKQKKAAATAEEDDE</sequence>
<gene>
    <name evidence="5" type="primary">RPS25</name>
    <name evidence="5" type="ORF">HK105_203655</name>
</gene>
<dbReference type="Pfam" id="PF03297">
    <property type="entry name" value="Ribosomal_S25"/>
    <property type="match status" value="1"/>
</dbReference>
<dbReference type="PANTHER" id="PTHR12850">
    <property type="entry name" value="40S RIBOSOMAL PROTEIN S25"/>
    <property type="match status" value="1"/>
</dbReference>
<keyword evidence="3" id="KW-0687">Ribonucleoprotein</keyword>
<dbReference type="Gene3D" id="3.30.63.20">
    <property type="match status" value="1"/>
</dbReference>
<evidence type="ECO:0000256" key="3">
    <source>
        <dbReference type="ARBA" id="ARBA00023274"/>
    </source>
</evidence>
<evidence type="ECO:0000313" key="6">
    <source>
        <dbReference type="Proteomes" id="UP001527925"/>
    </source>
</evidence>
<proteinExistence type="inferred from homology"/>
<name>A0ABR4NBQ8_9FUNG</name>
<feature type="region of interest" description="Disordered" evidence="4">
    <location>
        <begin position="169"/>
        <end position="206"/>
    </location>
</feature>
<organism evidence="5 6">
    <name type="scientific">Polyrhizophydium stewartii</name>
    <dbReference type="NCBI Taxonomy" id="2732419"/>
    <lineage>
        <taxon>Eukaryota</taxon>
        <taxon>Fungi</taxon>
        <taxon>Fungi incertae sedis</taxon>
        <taxon>Chytridiomycota</taxon>
        <taxon>Chytridiomycota incertae sedis</taxon>
        <taxon>Chytridiomycetes</taxon>
        <taxon>Rhizophydiales</taxon>
        <taxon>Rhizophydiales incertae sedis</taxon>
        <taxon>Polyrhizophydium</taxon>
    </lineage>
</organism>
<protein>
    <submittedName>
        <fullName evidence="5">40S ribosomal protein S25</fullName>
    </submittedName>
</protein>
<evidence type="ECO:0000256" key="2">
    <source>
        <dbReference type="ARBA" id="ARBA00022980"/>
    </source>
</evidence>
<evidence type="ECO:0000313" key="5">
    <source>
        <dbReference type="EMBL" id="KAL2916876.1"/>
    </source>
</evidence>
<comment type="caution">
    <text evidence="5">The sequence shown here is derived from an EMBL/GenBank/DDBJ whole genome shotgun (WGS) entry which is preliminary data.</text>
</comment>
<accession>A0ABR4NBQ8</accession>
<dbReference type="InterPro" id="IPR004977">
    <property type="entry name" value="Ribosomal_eS25"/>
</dbReference>
<evidence type="ECO:0000256" key="1">
    <source>
        <dbReference type="ARBA" id="ARBA00009106"/>
    </source>
</evidence>
<dbReference type="Proteomes" id="UP001527925">
    <property type="component" value="Unassembled WGS sequence"/>
</dbReference>
<keyword evidence="2 5" id="KW-0689">Ribosomal protein</keyword>
<reference evidence="5 6" key="1">
    <citation type="submission" date="2023-09" db="EMBL/GenBank/DDBJ databases">
        <title>Pangenome analysis of Batrachochytrium dendrobatidis and related Chytrids.</title>
        <authorList>
            <person name="Yacoub M.N."/>
            <person name="Stajich J.E."/>
            <person name="James T.Y."/>
        </authorList>
    </citation>
    <scope>NUCLEOTIDE SEQUENCE [LARGE SCALE GENOMIC DNA]</scope>
    <source>
        <strain evidence="5 6">JEL0888</strain>
    </source>
</reference>
<keyword evidence="6" id="KW-1185">Reference proteome</keyword>
<comment type="similarity">
    <text evidence="1">Belongs to the eukaryotic ribosomal protein eS25 family.</text>
</comment>
<dbReference type="GO" id="GO:0005840">
    <property type="term" value="C:ribosome"/>
    <property type="evidence" value="ECO:0007669"/>
    <property type="project" value="UniProtKB-KW"/>
</dbReference>
<dbReference type="EMBL" id="JADGIZ020000014">
    <property type="protein sequence ID" value="KAL2916876.1"/>
    <property type="molecule type" value="Genomic_DNA"/>
</dbReference>
<evidence type="ECO:0000256" key="4">
    <source>
        <dbReference type="SAM" id="MobiDB-lite"/>
    </source>
</evidence>